<comment type="caution">
    <text evidence="1">The sequence shown here is derived from an EMBL/GenBank/DDBJ whole genome shotgun (WGS) entry which is preliminary data.</text>
</comment>
<evidence type="ECO:0000313" key="1">
    <source>
        <dbReference type="EMBL" id="RFT62698.1"/>
    </source>
</evidence>
<dbReference type="EMBL" id="QVOD01000062">
    <property type="protein sequence ID" value="RFT62698.1"/>
    <property type="molecule type" value="Genomic_DNA"/>
</dbReference>
<name>A0ABX9KNP7_9BACI</name>
<sequence>MLYTCTVRKDVIKIKVVQVGGRHLRVSFLYALKDPPIWTYTNVSVFKRKVTLLNLVKRFAIWCGRLINKKPVQMSNI</sequence>
<gene>
    <name evidence="1" type="ORF">D0U04_27290</name>
</gene>
<organism evidence="1 2">
    <name type="scientific">Bacillus clarus</name>
    <dbReference type="NCBI Taxonomy" id="2338372"/>
    <lineage>
        <taxon>Bacteria</taxon>
        <taxon>Bacillati</taxon>
        <taxon>Bacillota</taxon>
        <taxon>Bacilli</taxon>
        <taxon>Bacillales</taxon>
        <taxon>Bacillaceae</taxon>
        <taxon>Bacillus</taxon>
        <taxon>Bacillus cereus group</taxon>
    </lineage>
</organism>
<evidence type="ECO:0000313" key="2">
    <source>
        <dbReference type="Proteomes" id="UP000264294"/>
    </source>
</evidence>
<dbReference type="Proteomes" id="UP000264294">
    <property type="component" value="Unassembled WGS sequence"/>
</dbReference>
<accession>A0ABX9KNP7</accession>
<keyword evidence="2" id="KW-1185">Reference proteome</keyword>
<proteinExistence type="predicted"/>
<protein>
    <submittedName>
        <fullName evidence="1">Uncharacterized protein</fullName>
    </submittedName>
</protein>
<reference evidence="1 2" key="1">
    <citation type="submission" date="2018-08" db="EMBL/GenBank/DDBJ databases">
        <title>Bacillus clarus sp. nov. strain PS00077A.</title>
        <authorList>
            <person name="Mendez Acevedo M."/>
            <person name="Carroll L."/>
            <person name="Mukherjee M."/>
            <person name="Wiedmann M."/>
            <person name="Kovac J."/>
        </authorList>
    </citation>
    <scope>NUCLEOTIDE SEQUENCE [LARGE SCALE GENOMIC DNA]</scope>
    <source>
        <strain evidence="1 2">PS00077A</strain>
    </source>
</reference>